<organism evidence="2 3">
    <name type="scientific">Cladophialophora chaetospira</name>
    <dbReference type="NCBI Taxonomy" id="386627"/>
    <lineage>
        <taxon>Eukaryota</taxon>
        <taxon>Fungi</taxon>
        <taxon>Dikarya</taxon>
        <taxon>Ascomycota</taxon>
        <taxon>Pezizomycotina</taxon>
        <taxon>Eurotiomycetes</taxon>
        <taxon>Chaetothyriomycetidae</taxon>
        <taxon>Chaetothyriales</taxon>
        <taxon>Herpotrichiellaceae</taxon>
        <taxon>Cladophialophora</taxon>
    </lineage>
</organism>
<evidence type="ECO:0000313" key="2">
    <source>
        <dbReference type="EMBL" id="KAJ9609568.1"/>
    </source>
</evidence>
<gene>
    <name evidence="2" type="ORF">H2200_005895</name>
</gene>
<accession>A0AA39CI14</accession>
<dbReference type="Proteomes" id="UP001172673">
    <property type="component" value="Unassembled WGS sequence"/>
</dbReference>
<sequence length="183" mass="20070">MAWRDATVGQSIVIVANGAVRAAQIITGILTIYLYINEKEYWTGCGMPARINYEFVLGSLCIVTGLVLGFIPLKMSYRPVALAAPWDAIMFFMYSAAFGVMRKAPSDIANNTANDYSVSCISRKNAKNTTGNTKKYQDHLSALHDKSWVNLAGMLLFLTSAILGITLLWVGRNRGLTSRHSAV</sequence>
<dbReference type="EMBL" id="JAPDRK010000008">
    <property type="protein sequence ID" value="KAJ9609568.1"/>
    <property type="molecule type" value="Genomic_DNA"/>
</dbReference>
<keyword evidence="3" id="KW-1185">Reference proteome</keyword>
<keyword evidence="1" id="KW-0812">Transmembrane</keyword>
<evidence type="ECO:0008006" key="4">
    <source>
        <dbReference type="Google" id="ProtNLM"/>
    </source>
</evidence>
<name>A0AA39CI14_9EURO</name>
<feature type="transmembrane region" description="Helical" evidence="1">
    <location>
        <begin position="55"/>
        <end position="73"/>
    </location>
</feature>
<keyword evidence="1" id="KW-0472">Membrane</keyword>
<evidence type="ECO:0000256" key="1">
    <source>
        <dbReference type="SAM" id="Phobius"/>
    </source>
</evidence>
<feature type="transmembrane region" description="Helical" evidence="1">
    <location>
        <begin position="12"/>
        <end position="35"/>
    </location>
</feature>
<keyword evidence="1" id="KW-1133">Transmembrane helix</keyword>
<protein>
    <recommendedName>
        <fullName evidence="4">MARVEL domain-containing protein</fullName>
    </recommendedName>
</protein>
<proteinExistence type="predicted"/>
<feature type="transmembrane region" description="Helical" evidence="1">
    <location>
        <begin position="148"/>
        <end position="170"/>
    </location>
</feature>
<dbReference type="AlphaFoldDB" id="A0AA39CI14"/>
<reference evidence="2" key="1">
    <citation type="submission" date="2022-10" db="EMBL/GenBank/DDBJ databases">
        <title>Culturing micro-colonial fungi from biological soil crusts in the Mojave desert and describing Neophaeococcomyces mojavensis, and introducing the new genera and species Taxawa tesnikishii.</title>
        <authorList>
            <person name="Kurbessoian T."/>
            <person name="Stajich J.E."/>
        </authorList>
    </citation>
    <scope>NUCLEOTIDE SEQUENCE</scope>
    <source>
        <strain evidence="2">TK_41</strain>
    </source>
</reference>
<evidence type="ECO:0000313" key="3">
    <source>
        <dbReference type="Proteomes" id="UP001172673"/>
    </source>
</evidence>
<comment type="caution">
    <text evidence="2">The sequence shown here is derived from an EMBL/GenBank/DDBJ whole genome shotgun (WGS) entry which is preliminary data.</text>
</comment>
<feature type="transmembrane region" description="Helical" evidence="1">
    <location>
        <begin position="80"/>
        <end position="101"/>
    </location>
</feature>